<dbReference type="Pfam" id="PF07715">
    <property type="entry name" value="Plug"/>
    <property type="match status" value="1"/>
</dbReference>
<evidence type="ECO:0000256" key="5">
    <source>
        <dbReference type="ARBA" id="ARBA00022729"/>
    </source>
</evidence>
<dbReference type="Pfam" id="PF13715">
    <property type="entry name" value="CarbopepD_reg_2"/>
    <property type="match status" value="1"/>
</dbReference>
<keyword evidence="15" id="KW-1185">Reference proteome</keyword>
<dbReference type="NCBIfam" id="TIGR04057">
    <property type="entry name" value="SusC_RagA_signa"/>
    <property type="match status" value="1"/>
</dbReference>
<keyword evidence="4 10" id="KW-0812">Transmembrane</keyword>
<evidence type="ECO:0000256" key="3">
    <source>
        <dbReference type="ARBA" id="ARBA00022452"/>
    </source>
</evidence>
<dbReference type="Gene3D" id="2.170.130.10">
    <property type="entry name" value="TonB-dependent receptor, plug domain"/>
    <property type="match status" value="1"/>
</dbReference>
<evidence type="ECO:0000256" key="1">
    <source>
        <dbReference type="ARBA" id="ARBA00004571"/>
    </source>
</evidence>
<dbReference type="InterPro" id="IPR023997">
    <property type="entry name" value="TonB-dep_OMP_SusC/RagA_CS"/>
</dbReference>
<name>A0ABZ2ZE12_9BACT</name>
<dbReference type="InterPro" id="IPR037066">
    <property type="entry name" value="Plug_dom_sf"/>
</dbReference>
<dbReference type="Gene3D" id="2.60.40.1120">
    <property type="entry name" value="Carboxypeptidase-like, regulatory domain"/>
    <property type="match status" value="1"/>
</dbReference>
<comment type="similarity">
    <text evidence="10 11">Belongs to the TonB-dependent receptor family.</text>
</comment>
<dbReference type="SUPFAM" id="SSF49464">
    <property type="entry name" value="Carboxypeptidase regulatory domain-like"/>
    <property type="match status" value="1"/>
</dbReference>
<sequence length="950" mass="102874">MQAQNQTVKGRVTDVAGNPLPGASVVAQKGRQGAVTNAEGRFELDVAAGTKLTINFTGFKSVTVAANPAEPLQVVLEDDIAKLDEVIVTGLATTVKRRNAANSVSTVSAKELTGAAPAQTFDAALSGKISGANIVANSGAPGGGLSFKLRGASSIYGTIQPLFVIDGVVVSNRASSTGLNAVTLASPGGSATSTQDNSTSRIADINPADIENVEILKGASASAIYGSQASAGVVIITTKRGRAGKTRFAFNQDIGQSSAIKLLGTDLELSDADLTARRWNINRWRTAEANGRLYDYEKEVFGNKGFLRNTNLSVSGGNEKTQFHISGGMRKEDGIVDNTGYSNNSIRFNINHRVSDRLKFSLSSSYMNTAADRGLFNNDNNGITVGGGLTSAIPYRELHADAQGNFPDPGVPNFLQTIAHMKNNEKVNRTINGLNAEALLQQSQSSVTRFIGRAGVDFYNTKTSLLFPAILNIEGETGGRNIQGNIFDINTSWAGFLVNTFTPGAGKSIFTTTLGITHEYGNYDQLISLAQRLIGSQTGQGQAAQVRAQQTRQSYRNDGFFFQEEFAFNEFLNVTAGLRLDKSTNNGDHKKYNLYPKANVSWNITRMADWNSSILSDLKLRVAYGESSGFPTFNSRFTLMPGSNIGGLPGTSTSLTLGNPDINSERQTELEGGVDIALFNGRLTFEGTFYNKVIKDLLVAADWPSSTGFATKWINGGSLRNRGIELSVRATPVSVRAIRWSTGANFWLNRSKVLTLDVPTFDQGDGFGNTYGTYYIEKGKPVTQIKINNADGQLSSVGNSEPDFQANWTNEVTFLQNFTFRALLHYKKGGDNINLTRLLRDGSRMSKDWDELNEKGVRKGLARQDDVTQYIEDGTYLRLREIALFYRVPLKWKGIEHLQIGASANNVLTISDYSGYDPEVSNFGTTFGTGIDVAPYPPSKRFQLHLAVNF</sequence>
<dbReference type="SUPFAM" id="SSF56935">
    <property type="entry name" value="Porins"/>
    <property type="match status" value="1"/>
</dbReference>
<feature type="domain" description="TonB-dependent receptor plug" evidence="13">
    <location>
        <begin position="97"/>
        <end position="233"/>
    </location>
</feature>
<evidence type="ECO:0000256" key="11">
    <source>
        <dbReference type="RuleBase" id="RU003357"/>
    </source>
</evidence>
<evidence type="ECO:0000256" key="8">
    <source>
        <dbReference type="ARBA" id="ARBA00023170"/>
    </source>
</evidence>
<feature type="domain" description="TonB-dependent receptor-like beta-barrel" evidence="12">
    <location>
        <begin position="365"/>
        <end position="907"/>
    </location>
</feature>
<keyword evidence="5" id="KW-0732">Signal</keyword>
<dbReference type="InterPro" id="IPR000531">
    <property type="entry name" value="Beta-barrel_TonB"/>
</dbReference>
<dbReference type="PANTHER" id="PTHR30069">
    <property type="entry name" value="TONB-DEPENDENT OUTER MEMBRANE RECEPTOR"/>
    <property type="match status" value="1"/>
</dbReference>
<keyword evidence="9 10" id="KW-0998">Cell outer membrane</keyword>
<evidence type="ECO:0000256" key="4">
    <source>
        <dbReference type="ARBA" id="ARBA00022692"/>
    </source>
</evidence>
<dbReference type="InterPro" id="IPR012910">
    <property type="entry name" value="Plug_dom"/>
</dbReference>
<evidence type="ECO:0000256" key="6">
    <source>
        <dbReference type="ARBA" id="ARBA00023077"/>
    </source>
</evidence>
<dbReference type="NCBIfam" id="TIGR04056">
    <property type="entry name" value="OMP_RagA_SusC"/>
    <property type="match status" value="1"/>
</dbReference>
<dbReference type="Gene3D" id="2.40.170.20">
    <property type="entry name" value="TonB-dependent receptor, beta-barrel domain"/>
    <property type="match status" value="1"/>
</dbReference>
<proteinExistence type="inferred from homology"/>
<keyword evidence="7 10" id="KW-0472">Membrane</keyword>
<gene>
    <name evidence="14" type="ORF">WJU22_10965</name>
</gene>
<evidence type="ECO:0000259" key="13">
    <source>
        <dbReference type="Pfam" id="PF07715"/>
    </source>
</evidence>
<dbReference type="InterPro" id="IPR039426">
    <property type="entry name" value="TonB-dep_rcpt-like"/>
</dbReference>
<dbReference type="InterPro" id="IPR023996">
    <property type="entry name" value="TonB-dep_OMP_SusC/RagA"/>
</dbReference>
<dbReference type="PROSITE" id="PS52016">
    <property type="entry name" value="TONB_DEPENDENT_REC_3"/>
    <property type="match status" value="1"/>
</dbReference>
<evidence type="ECO:0000259" key="12">
    <source>
        <dbReference type="Pfam" id="PF00593"/>
    </source>
</evidence>
<keyword evidence="8" id="KW-0675">Receptor</keyword>
<evidence type="ECO:0000256" key="10">
    <source>
        <dbReference type="PROSITE-ProRule" id="PRU01360"/>
    </source>
</evidence>
<keyword evidence="2 10" id="KW-0813">Transport</keyword>
<dbReference type="Proteomes" id="UP001449657">
    <property type="component" value="Chromosome"/>
</dbReference>
<dbReference type="InterPro" id="IPR008969">
    <property type="entry name" value="CarboxyPept-like_regulatory"/>
</dbReference>
<evidence type="ECO:0000256" key="7">
    <source>
        <dbReference type="ARBA" id="ARBA00023136"/>
    </source>
</evidence>
<evidence type="ECO:0000256" key="9">
    <source>
        <dbReference type="ARBA" id="ARBA00023237"/>
    </source>
</evidence>
<reference evidence="14 15" key="1">
    <citation type="submission" date="2024-03" db="EMBL/GenBank/DDBJ databases">
        <title>Chitinophaga caseinilytica sp. nov., a casein hydrolysing bacterium isolated from forest soil.</title>
        <authorList>
            <person name="Lee D.S."/>
            <person name="Han D.M."/>
            <person name="Baek J.H."/>
            <person name="Choi D.G."/>
            <person name="Jeon J.H."/>
            <person name="Jeon C.O."/>
        </authorList>
    </citation>
    <scope>NUCLEOTIDE SEQUENCE [LARGE SCALE GENOMIC DNA]</scope>
    <source>
        <strain evidence="14 15">KACC 19118</strain>
    </source>
</reference>
<keyword evidence="3 10" id="KW-1134">Transmembrane beta strand</keyword>
<dbReference type="EMBL" id="CP150096">
    <property type="protein sequence ID" value="WZN48694.1"/>
    <property type="molecule type" value="Genomic_DNA"/>
</dbReference>
<evidence type="ECO:0000313" key="15">
    <source>
        <dbReference type="Proteomes" id="UP001449657"/>
    </source>
</evidence>
<keyword evidence="6 11" id="KW-0798">TonB box</keyword>
<accession>A0ABZ2ZE12</accession>
<evidence type="ECO:0000256" key="2">
    <source>
        <dbReference type="ARBA" id="ARBA00022448"/>
    </source>
</evidence>
<dbReference type="Pfam" id="PF00593">
    <property type="entry name" value="TonB_dep_Rec_b-barrel"/>
    <property type="match status" value="1"/>
</dbReference>
<comment type="subcellular location">
    <subcellularLocation>
        <location evidence="1 10">Cell outer membrane</location>
        <topology evidence="1 10">Multi-pass membrane protein</topology>
    </subcellularLocation>
</comment>
<protein>
    <submittedName>
        <fullName evidence="14">SusC/RagA family TonB-linked outer membrane protein</fullName>
    </submittedName>
</protein>
<dbReference type="RefSeq" id="WP_341843280.1">
    <property type="nucleotide sequence ID" value="NZ_CP149792.1"/>
</dbReference>
<dbReference type="InterPro" id="IPR036942">
    <property type="entry name" value="Beta-barrel_TonB_sf"/>
</dbReference>
<organism evidence="14 15">
    <name type="scientific">Chitinophaga caseinilytica</name>
    <dbReference type="NCBI Taxonomy" id="2267521"/>
    <lineage>
        <taxon>Bacteria</taxon>
        <taxon>Pseudomonadati</taxon>
        <taxon>Bacteroidota</taxon>
        <taxon>Chitinophagia</taxon>
        <taxon>Chitinophagales</taxon>
        <taxon>Chitinophagaceae</taxon>
        <taxon>Chitinophaga</taxon>
    </lineage>
</organism>
<dbReference type="PANTHER" id="PTHR30069:SF29">
    <property type="entry name" value="HEMOGLOBIN AND HEMOGLOBIN-HAPTOGLOBIN-BINDING PROTEIN 1-RELATED"/>
    <property type="match status" value="1"/>
</dbReference>
<evidence type="ECO:0000313" key="14">
    <source>
        <dbReference type="EMBL" id="WZN48694.1"/>
    </source>
</evidence>